<dbReference type="Proteomes" id="UP000008744">
    <property type="component" value="Unassembled WGS sequence"/>
</dbReference>
<name>B4IRV6_DROPE</name>
<keyword evidence="2" id="KW-1185">Reference proteome</keyword>
<reference evidence="1 2" key="1">
    <citation type="journal article" date="2007" name="Nature">
        <title>Evolution of genes and genomes on the Drosophila phylogeny.</title>
        <authorList>
            <consortium name="Drosophila 12 Genomes Consortium"/>
            <person name="Clark A.G."/>
            <person name="Eisen M.B."/>
            <person name="Smith D.R."/>
            <person name="Bergman C.M."/>
            <person name="Oliver B."/>
            <person name="Markow T.A."/>
            <person name="Kaufman T.C."/>
            <person name="Kellis M."/>
            <person name="Gelbart W."/>
            <person name="Iyer V.N."/>
            <person name="Pollard D.A."/>
            <person name="Sackton T.B."/>
            <person name="Larracuente A.M."/>
            <person name="Singh N.D."/>
            <person name="Abad J.P."/>
            <person name="Abt D.N."/>
            <person name="Adryan B."/>
            <person name="Aguade M."/>
            <person name="Akashi H."/>
            <person name="Anderson W.W."/>
            <person name="Aquadro C.F."/>
            <person name="Ardell D.H."/>
            <person name="Arguello R."/>
            <person name="Artieri C.G."/>
            <person name="Barbash D.A."/>
            <person name="Barker D."/>
            <person name="Barsanti P."/>
            <person name="Batterham P."/>
            <person name="Batzoglou S."/>
            <person name="Begun D."/>
            <person name="Bhutkar A."/>
            <person name="Blanco E."/>
            <person name="Bosak S.A."/>
            <person name="Bradley R.K."/>
            <person name="Brand A.D."/>
            <person name="Brent M.R."/>
            <person name="Brooks A.N."/>
            <person name="Brown R.H."/>
            <person name="Butlin R.K."/>
            <person name="Caggese C."/>
            <person name="Calvi B.R."/>
            <person name="Bernardo de Carvalho A."/>
            <person name="Caspi A."/>
            <person name="Castrezana S."/>
            <person name="Celniker S.E."/>
            <person name="Chang J.L."/>
            <person name="Chapple C."/>
            <person name="Chatterji S."/>
            <person name="Chinwalla A."/>
            <person name="Civetta A."/>
            <person name="Clifton S.W."/>
            <person name="Comeron J.M."/>
            <person name="Costello J.C."/>
            <person name="Coyne J.A."/>
            <person name="Daub J."/>
            <person name="David R.G."/>
            <person name="Delcher A.L."/>
            <person name="Delehaunty K."/>
            <person name="Do C.B."/>
            <person name="Ebling H."/>
            <person name="Edwards K."/>
            <person name="Eickbush T."/>
            <person name="Evans J.D."/>
            <person name="Filipski A."/>
            <person name="Findeiss S."/>
            <person name="Freyhult E."/>
            <person name="Fulton L."/>
            <person name="Fulton R."/>
            <person name="Garcia A.C."/>
            <person name="Gardiner A."/>
            <person name="Garfield D.A."/>
            <person name="Garvin B.E."/>
            <person name="Gibson G."/>
            <person name="Gilbert D."/>
            <person name="Gnerre S."/>
            <person name="Godfrey J."/>
            <person name="Good R."/>
            <person name="Gotea V."/>
            <person name="Gravely B."/>
            <person name="Greenberg A.J."/>
            <person name="Griffiths-Jones S."/>
            <person name="Gross S."/>
            <person name="Guigo R."/>
            <person name="Gustafson E.A."/>
            <person name="Haerty W."/>
            <person name="Hahn M.W."/>
            <person name="Halligan D.L."/>
            <person name="Halpern A.L."/>
            <person name="Halter G.M."/>
            <person name="Han M.V."/>
            <person name="Heger A."/>
            <person name="Hillier L."/>
            <person name="Hinrichs A.S."/>
            <person name="Holmes I."/>
            <person name="Hoskins R.A."/>
            <person name="Hubisz M.J."/>
            <person name="Hultmark D."/>
            <person name="Huntley M.A."/>
            <person name="Jaffe D.B."/>
            <person name="Jagadeeshan S."/>
            <person name="Jeck W.R."/>
            <person name="Johnson J."/>
            <person name="Jones C.D."/>
            <person name="Jordan W.C."/>
            <person name="Karpen G.H."/>
            <person name="Kataoka E."/>
            <person name="Keightley P.D."/>
            <person name="Kheradpour P."/>
            <person name="Kirkness E.F."/>
            <person name="Koerich L.B."/>
            <person name="Kristiansen K."/>
            <person name="Kudrna D."/>
            <person name="Kulathinal R.J."/>
            <person name="Kumar S."/>
            <person name="Kwok R."/>
            <person name="Lander E."/>
            <person name="Langley C.H."/>
            <person name="Lapoint R."/>
            <person name="Lazzaro B.P."/>
            <person name="Lee S.J."/>
            <person name="Levesque L."/>
            <person name="Li R."/>
            <person name="Lin C.F."/>
            <person name="Lin M.F."/>
            <person name="Lindblad-Toh K."/>
            <person name="Llopart A."/>
            <person name="Long M."/>
            <person name="Low L."/>
            <person name="Lozovsky E."/>
            <person name="Lu J."/>
            <person name="Luo M."/>
            <person name="Machado C.A."/>
            <person name="Makalowski W."/>
            <person name="Marzo M."/>
            <person name="Matsuda M."/>
            <person name="Matzkin L."/>
            <person name="McAllister B."/>
            <person name="McBride C.S."/>
            <person name="McKernan B."/>
            <person name="McKernan K."/>
            <person name="Mendez-Lago M."/>
            <person name="Minx P."/>
            <person name="Mollenhauer M.U."/>
            <person name="Montooth K."/>
            <person name="Mount S.M."/>
            <person name="Mu X."/>
            <person name="Myers E."/>
            <person name="Negre B."/>
            <person name="Newfeld S."/>
            <person name="Nielsen R."/>
            <person name="Noor M.A."/>
            <person name="O'Grady P."/>
            <person name="Pachter L."/>
            <person name="Papaceit M."/>
            <person name="Parisi M.J."/>
            <person name="Parisi M."/>
            <person name="Parts L."/>
            <person name="Pedersen J.S."/>
            <person name="Pesole G."/>
            <person name="Phillippy A.M."/>
            <person name="Ponting C.P."/>
            <person name="Pop M."/>
            <person name="Porcelli D."/>
            <person name="Powell J.R."/>
            <person name="Prohaska S."/>
            <person name="Pruitt K."/>
            <person name="Puig M."/>
            <person name="Quesneville H."/>
            <person name="Ram K.R."/>
            <person name="Rand D."/>
            <person name="Rasmussen M.D."/>
            <person name="Reed L.K."/>
            <person name="Reenan R."/>
            <person name="Reily A."/>
            <person name="Remington K.A."/>
            <person name="Rieger T.T."/>
            <person name="Ritchie M.G."/>
            <person name="Robin C."/>
            <person name="Rogers Y.H."/>
            <person name="Rohde C."/>
            <person name="Rozas J."/>
            <person name="Rubenfield M.J."/>
            <person name="Ruiz A."/>
            <person name="Russo S."/>
            <person name="Salzberg S.L."/>
            <person name="Sanchez-Gracia A."/>
            <person name="Saranga D.J."/>
            <person name="Sato H."/>
            <person name="Schaeffer S.W."/>
            <person name="Schatz M.C."/>
            <person name="Schlenke T."/>
            <person name="Schwartz R."/>
            <person name="Segarra C."/>
            <person name="Singh R.S."/>
            <person name="Sirot L."/>
            <person name="Sirota M."/>
            <person name="Sisneros N.B."/>
            <person name="Smith C.D."/>
            <person name="Smith T.F."/>
            <person name="Spieth J."/>
            <person name="Stage D.E."/>
            <person name="Stark A."/>
            <person name="Stephan W."/>
            <person name="Strausberg R.L."/>
            <person name="Strempel S."/>
            <person name="Sturgill D."/>
            <person name="Sutton G."/>
            <person name="Sutton G.G."/>
            <person name="Tao W."/>
            <person name="Teichmann S."/>
            <person name="Tobari Y.N."/>
            <person name="Tomimura Y."/>
            <person name="Tsolas J.M."/>
            <person name="Valente V.L."/>
            <person name="Venter E."/>
            <person name="Venter J.C."/>
            <person name="Vicario S."/>
            <person name="Vieira F.G."/>
            <person name="Vilella A.J."/>
            <person name="Villasante A."/>
            <person name="Walenz B."/>
            <person name="Wang J."/>
            <person name="Wasserman M."/>
            <person name="Watts T."/>
            <person name="Wilson D."/>
            <person name="Wilson R.K."/>
            <person name="Wing R.A."/>
            <person name="Wolfner M.F."/>
            <person name="Wong A."/>
            <person name="Wong G.K."/>
            <person name="Wu C.I."/>
            <person name="Wu G."/>
            <person name="Yamamoto D."/>
            <person name="Yang H.P."/>
            <person name="Yang S.P."/>
            <person name="Yorke J.A."/>
            <person name="Yoshida K."/>
            <person name="Zdobnov E."/>
            <person name="Zhang P."/>
            <person name="Zhang Y."/>
            <person name="Zimin A.V."/>
            <person name="Baldwin J."/>
            <person name="Abdouelleil A."/>
            <person name="Abdulkadir J."/>
            <person name="Abebe A."/>
            <person name="Abera B."/>
            <person name="Abreu J."/>
            <person name="Acer S.C."/>
            <person name="Aftuck L."/>
            <person name="Alexander A."/>
            <person name="An P."/>
            <person name="Anderson E."/>
            <person name="Anderson S."/>
            <person name="Arachi H."/>
            <person name="Azer M."/>
            <person name="Bachantsang P."/>
            <person name="Barry A."/>
            <person name="Bayul T."/>
            <person name="Berlin A."/>
            <person name="Bessette D."/>
            <person name="Bloom T."/>
            <person name="Blye J."/>
            <person name="Boguslavskiy L."/>
            <person name="Bonnet C."/>
            <person name="Boukhgalter B."/>
            <person name="Bourzgui I."/>
            <person name="Brown A."/>
            <person name="Cahill P."/>
            <person name="Channer S."/>
            <person name="Cheshatsang Y."/>
            <person name="Chuda L."/>
            <person name="Citroen M."/>
            <person name="Collymore A."/>
            <person name="Cooke P."/>
            <person name="Costello M."/>
            <person name="D'Aco K."/>
            <person name="Daza R."/>
            <person name="De Haan G."/>
            <person name="DeGray S."/>
            <person name="DeMaso C."/>
            <person name="Dhargay N."/>
            <person name="Dooley K."/>
            <person name="Dooley E."/>
            <person name="Doricent M."/>
            <person name="Dorje P."/>
            <person name="Dorjee K."/>
            <person name="Dupes A."/>
            <person name="Elong R."/>
            <person name="Falk J."/>
            <person name="Farina A."/>
            <person name="Faro S."/>
            <person name="Ferguson D."/>
            <person name="Fisher S."/>
            <person name="Foley C.D."/>
            <person name="Franke A."/>
            <person name="Friedrich D."/>
            <person name="Gadbois L."/>
            <person name="Gearin G."/>
            <person name="Gearin C.R."/>
            <person name="Giannoukos G."/>
            <person name="Goode T."/>
            <person name="Graham J."/>
            <person name="Grandbois E."/>
            <person name="Grewal S."/>
            <person name="Gyaltsen K."/>
            <person name="Hafez N."/>
            <person name="Hagos B."/>
            <person name="Hall J."/>
            <person name="Henson C."/>
            <person name="Hollinger A."/>
            <person name="Honan T."/>
            <person name="Huard M.D."/>
            <person name="Hughes L."/>
            <person name="Hurhula B."/>
            <person name="Husby M.E."/>
            <person name="Kamat A."/>
            <person name="Kanga B."/>
            <person name="Kashin S."/>
            <person name="Khazanovich D."/>
            <person name="Kisner P."/>
            <person name="Lance K."/>
            <person name="Lara M."/>
            <person name="Lee W."/>
            <person name="Lennon N."/>
            <person name="Letendre F."/>
            <person name="LeVine R."/>
            <person name="Lipovsky A."/>
            <person name="Liu X."/>
            <person name="Liu J."/>
            <person name="Liu S."/>
            <person name="Lokyitsang T."/>
            <person name="Lokyitsang Y."/>
            <person name="Lubonja R."/>
            <person name="Lui A."/>
            <person name="MacDonald P."/>
            <person name="Magnisalis V."/>
            <person name="Maru K."/>
            <person name="Matthews C."/>
            <person name="McCusker W."/>
            <person name="McDonough S."/>
            <person name="Mehta T."/>
            <person name="Meldrim J."/>
            <person name="Meneus L."/>
            <person name="Mihai O."/>
            <person name="Mihalev A."/>
            <person name="Mihova T."/>
            <person name="Mittelman R."/>
            <person name="Mlenga V."/>
            <person name="Montmayeur A."/>
            <person name="Mulrain L."/>
            <person name="Navidi A."/>
            <person name="Naylor J."/>
            <person name="Negash T."/>
            <person name="Nguyen T."/>
            <person name="Nguyen N."/>
            <person name="Nicol R."/>
            <person name="Norbu C."/>
            <person name="Norbu N."/>
            <person name="Novod N."/>
            <person name="O'Neill B."/>
            <person name="Osman S."/>
            <person name="Markiewicz E."/>
            <person name="Oyono O.L."/>
            <person name="Patti C."/>
            <person name="Phunkhang P."/>
            <person name="Pierre F."/>
            <person name="Priest M."/>
            <person name="Raghuraman S."/>
            <person name="Rege F."/>
            <person name="Reyes R."/>
            <person name="Rise C."/>
            <person name="Rogov P."/>
            <person name="Ross K."/>
            <person name="Ryan E."/>
            <person name="Settipalli S."/>
            <person name="Shea T."/>
            <person name="Sherpa N."/>
            <person name="Shi L."/>
            <person name="Shih D."/>
            <person name="Sparrow T."/>
            <person name="Spaulding J."/>
            <person name="Stalker J."/>
            <person name="Stange-Thomann N."/>
            <person name="Stavropoulos S."/>
            <person name="Stone C."/>
            <person name="Strader C."/>
            <person name="Tesfaye S."/>
            <person name="Thomson T."/>
            <person name="Thoulutsang Y."/>
            <person name="Thoulutsang D."/>
            <person name="Topham K."/>
            <person name="Topping I."/>
            <person name="Tsamla T."/>
            <person name="Vassiliev H."/>
            <person name="Vo A."/>
            <person name="Wangchuk T."/>
            <person name="Wangdi T."/>
            <person name="Weiand M."/>
            <person name="Wilkinson J."/>
            <person name="Wilson A."/>
            <person name="Yadav S."/>
            <person name="Young G."/>
            <person name="Yu Q."/>
            <person name="Zembek L."/>
            <person name="Zhong D."/>
            <person name="Zimmer A."/>
            <person name="Zwirko Z."/>
            <person name="Jaffe D.B."/>
            <person name="Alvarez P."/>
            <person name="Brockman W."/>
            <person name="Butler J."/>
            <person name="Chin C."/>
            <person name="Gnerre S."/>
            <person name="Grabherr M."/>
            <person name="Kleber M."/>
            <person name="Mauceli E."/>
            <person name="MacCallum I."/>
        </authorList>
    </citation>
    <scope>NUCLEOTIDE SEQUENCE [LARGE SCALE GENOMIC DNA]</scope>
    <source>
        <strain evidence="2">MSH-3 / Tucson 14011-0111.49</strain>
    </source>
</reference>
<evidence type="ECO:0000313" key="2">
    <source>
        <dbReference type="Proteomes" id="UP000008744"/>
    </source>
</evidence>
<accession>B4IRV6</accession>
<dbReference type="AlphaFoldDB" id="B4IRV6"/>
<organism evidence="2">
    <name type="scientific">Drosophila persimilis</name>
    <name type="common">Fruit fly</name>
    <dbReference type="NCBI Taxonomy" id="7234"/>
    <lineage>
        <taxon>Eukaryota</taxon>
        <taxon>Metazoa</taxon>
        <taxon>Ecdysozoa</taxon>
        <taxon>Arthropoda</taxon>
        <taxon>Hexapoda</taxon>
        <taxon>Insecta</taxon>
        <taxon>Pterygota</taxon>
        <taxon>Neoptera</taxon>
        <taxon>Endopterygota</taxon>
        <taxon>Diptera</taxon>
        <taxon>Brachycera</taxon>
        <taxon>Muscomorpha</taxon>
        <taxon>Ephydroidea</taxon>
        <taxon>Drosophilidae</taxon>
        <taxon>Drosophila</taxon>
        <taxon>Sophophora</taxon>
    </lineage>
</organism>
<evidence type="ECO:0000313" key="1">
    <source>
        <dbReference type="EMBL" id="EDW39428.1"/>
    </source>
</evidence>
<gene>
    <name evidence="1" type="primary">Dper\GL25402</name>
    <name evidence="1" type="ORF">Dper_GL25402</name>
</gene>
<dbReference type="HOGENOM" id="CLU_3108617_0_0_1"/>
<protein>
    <submittedName>
        <fullName evidence="1">GL25402</fullName>
    </submittedName>
</protein>
<proteinExistence type="predicted"/>
<sequence length="51" mass="5461">MWQKLCPVGNGANLGRALAANKTVEQGSPEQIDWQSIAKYHHVSGSNHGSS</sequence>
<dbReference type="EMBL" id="CH696296">
    <property type="protein sequence ID" value="EDW39428.1"/>
    <property type="molecule type" value="Genomic_DNA"/>
</dbReference>